<sequence length="170" mass="19950">MTLEERLNQTISELEEKNEVLEQEIEDVKRQYDLTRTAWQIHQPFTNDEFPQQMPYPRLEMRMNRVSPDDWYSIEWVYGLVYRHYGDVSGKILLFIPMSRTTSDGGSGEFSSRCPGGKLDLPFRDGHHIRADAMLLGLPAFIICREKNICQKIDLMTLDISHMRSEQTKH</sequence>
<reference evidence="2 3" key="1">
    <citation type="submission" date="2019-09" db="EMBL/GenBank/DDBJ databases">
        <title>Chitinophaga ginsengihumi sp. nov., isolated from soil of ginseng rhizosphere.</title>
        <authorList>
            <person name="Lee J."/>
        </authorList>
    </citation>
    <scope>NUCLEOTIDE SEQUENCE [LARGE SCALE GENOMIC DNA]</scope>
    <source>
        <strain evidence="2 3">BN140078</strain>
    </source>
</reference>
<feature type="coiled-coil region" evidence="1">
    <location>
        <begin position="4"/>
        <end position="38"/>
    </location>
</feature>
<keyword evidence="1" id="KW-0175">Coiled coil</keyword>
<gene>
    <name evidence="2" type="ORF">F0L74_10035</name>
</gene>
<evidence type="ECO:0000313" key="2">
    <source>
        <dbReference type="EMBL" id="KAA2242858.1"/>
    </source>
</evidence>
<evidence type="ECO:0000313" key="3">
    <source>
        <dbReference type="Proteomes" id="UP000324611"/>
    </source>
</evidence>
<accession>A0A5B2VW84</accession>
<dbReference type="RefSeq" id="WP_149837733.1">
    <property type="nucleotide sequence ID" value="NZ_VUOC01000002.1"/>
</dbReference>
<comment type="caution">
    <text evidence="2">The sequence shown here is derived from an EMBL/GenBank/DDBJ whole genome shotgun (WGS) entry which is preliminary data.</text>
</comment>
<name>A0A5B2VW84_9BACT</name>
<keyword evidence="3" id="KW-1185">Reference proteome</keyword>
<dbReference type="Proteomes" id="UP000324611">
    <property type="component" value="Unassembled WGS sequence"/>
</dbReference>
<proteinExistence type="predicted"/>
<dbReference type="EMBL" id="VUOC01000002">
    <property type="protein sequence ID" value="KAA2242858.1"/>
    <property type="molecule type" value="Genomic_DNA"/>
</dbReference>
<reference evidence="2 3" key="2">
    <citation type="submission" date="2019-09" db="EMBL/GenBank/DDBJ databases">
        <authorList>
            <person name="Jin C."/>
        </authorList>
    </citation>
    <scope>NUCLEOTIDE SEQUENCE [LARGE SCALE GENOMIC DNA]</scope>
    <source>
        <strain evidence="2 3">BN140078</strain>
    </source>
</reference>
<protein>
    <submittedName>
        <fullName evidence="2">Uncharacterized protein</fullName>
    </submittedName>
</protein>
<evidence type="ECO:0000256" key="1">
    <source>
        <dbReference type="SAM" id="Coils"/>
    </source>
</evidence>
<organism evidence="2 3">
    <name type="scientific">Chitinophaga agrisoli</name>
    <dbReference type="NCBI Taxonomy" id="2607653"/>
    <lineage>
        <taxon>Bacteria</taxon>
        <taxon>Pseudomonadati</taxon>
        <taxon>Bacteroidota</taxon>
        <taxon>Chitinophagia</taxon>
        <taxon>Chitinophagales</taxon>
        <taxon>Chitinophagaceae</taxon>
        <taxon>Chitinophaga</taxon>
    </lineage>
</organism>
<dbReference type="AlphaFoldDB" id="A0A5B2VW84"/>